<evidence type="ECO:0000313" key="2">
    <source>
        <dbReference type="Proteomes" id="UP000235786"/>
    </source>
</evidence>
<sequence length="339" mass="38529">MTSKTWQQPPLPSDIILCIIDFVVPTSRATAKLAYQPSHTITKTLLALTLTARITYPAARQLLYSYCLYIDSPRRLRCLLDSFTAHTADTSTANSSHPSTQPTTPHETSLYLAPFLNDTIAELPTTRDVASLLSILAPTLHHIVIDIPLRSLHPEDDNLGIRQILYDAFAQLTSLESLCSARDGAFLNYSKDWLSSAERMKEWDLWPDVQLWPKLRLLALYNCDLTSDVFWRDISELGSLETLVLTRADGVREVDVRREWRRCGRGRELTMWFVDVDGGRGIPATVEWREGDKLMIRVGCVPTSYYGDENEIELCQDWIKRAAMKGEEGFKEELEYLSA</sequence>
<gene>
    <name evidence="1" type="ORF">L207DRAFT_513165</name>
</gene>
<reference evidence="1 2" key="1">
    <citation type="submission" date="2016-04" db="EMBL/GenBank/DDBJ databases">
        <title>A degradative enzymes factory behind the ericoid mycorrhizal symbiosis.</title>
        <authorList>
            <consortium name="DOE Joint Genome Institute"/>
            <person name="Martino E."/>
            <person name="Morin E."/>
            <person name="Grelet G."/>
            <person name="Kuo A."/>
            <person name="Kohler A."/>
            <person name="Daghino S."/>
            <person name="Barry K."/>
            <person name="Choi C."/>
            <person name="Cichocki N."/>
            <person name="Clum A."/>
            <person name="Copeland A."/>
            <person name="Hainaut M."/>
            <person name="Haridas S."/>
            <person name="Labutti K."/>
            <person name="Lindquist E."/>
            <person name="Lipzen A."/>
            <person name="Khouja H.-R."/>
            <person name="Murat C."/>
            <person name="Ohm R."/>
            <person name="Olson A."/>
            <person name="Spatafora J."/>
            <person name="Veneault-Fourrey C."/>
            <person name="Henrissat B."/>
            <person name="Grigoriev I."/>
            <person name="Martin F."/>
            <person name="Perotto S."/>
        </authorList>
    </citation>
    <scope>NUCLEOTIDE SEQUENCE [LARGE SCALE GENOMIC DNA]</scope>
    <source>
        <strain evidence="1 2">F</strain>
    </source>
</reference>
<dbReference type="OrthoDB" id="6365676at2759"/>
<evidence type="ECO:0000313" key="1">
    <source>
        <dbReference type="EMBL" id="PMD38629.1"/>
    </source>
</evidence>
<proteinExistence type="predicted"/>
<organism evidence="1 2">
    <name type="scientific">Hyaloscypha variabilis (strain UAMH 11265 / GT02V1 / F)</name>
    <name type="common">Meliniomyces variabilis</name>
    <dbReference type="NCBI Taxonomy" id="1149755"/>
    <lineage>
        <taxon>Eukaryota</taxon>
        <taxon>Fungi</taxon>
        <taxon>Dikarya</taxon>
        <taxon>Ascomycota</taxon>
        <taxon>Pezizomycotina</taxon>
        <taxon>Leotiomycetes</taxon>
        <taxon>Helotiales</taxon>
        <taxon>Hyaloscyphaceae</taxon>
        <taxon>Hyaloscypha</taxon>
        <taxon>Hyaloscypha variabilis</taxon>
    </lineage>
</organism>
<dbReference type="AlphaFoldDB" id="A0A2J6RJE5"/>
<protein>
    <submittedName>
        <fullName evidence="1">Uncharacterized protein</fullName>
    </submittedName>
</protein>
<name>A0A2J6RJE5_HYAVF</name>
<dbReference type="EMBL" id="KZ613947">
    <property type="protein sequence ID" value="PMD38629.1"/>
    <property type="molecule type" value="Genomic_DNA"/>
</dbReference>
<dbReference type="Proteomes" id="UP000235786">
    <property type="component" value="Unassembled WGS sequence"/>
</dbReference>
<accession>A0A2J6RJE5</accession>
<keyword evidence="2" id="KW-1185">Reference proteome</keyword>